<organism evidence="1 2">
    <name type="scientific">Subtercola frigoramans</name>
    <dbReference type="NCBI Taxonomy" id="120298"/>
    <lineage>
        <taxon>Bacteria</taxon>
        <taxon>Bacillati</taxon>
        <taxon>Actinomycetota</taxon>
        <taxon>Actinomycetes</taxon>
        <taxon>Micrococcales</taxon>
        <taxon>Microbacteriaceae</taxon>
        <taxon>Subtercola</taxon>
    </lineage>
</organism>
<comment type="caution">
    <text evidence="1">The sequence shown here is derived from an EMBL/GenBank/DDBJ whole genome shotgun (WGS) entry which is preliminary data.</text>
</comment>
<dbReference type="RefSeq" id="WP_205110017.1">
    <property type="nucleotide sequence ID" value="NZ_JAFBBU010000001.1"/>
</dbReference>
<dbReference type="Proteomes" id="UP000776164">
    <property type="component" value="Unassembled WGS sequence"/>
</dbReference>
<protein>
    <submittedName>
        <fullName evidence="1">Uncharacterized protein</fullName>
    </submittedName>
</protein>
<accession>A0ABS2L750</accession>
<gene>
    <name evidence="1" type="ORF">JOE66_002562</name>
</gene>
<dbReference type="EMBL" id="JAFBBU010000001">
    <property type="protein sequence ID" value="MBM7472928.1"/>
    <property type="molecule type" value="Genomic_DNA"/>
</dbReference>
<evidence type="ECO:0000313" key="1">
    <source>
        <dbReference type="EMBL" id="MBM7472928.1"/>
    </source>
</evidence>
<name>A0ABS2L750_9MICO</name>
<proteinExistence type="predicted"/>
<reference evidence="1 2" key="1">
    <citation type="submission" date="2021-01" db="EMBL/GenBank/DDBJ databases">
        <title>Sequencing the genomes of 1000 actinobacteria strains.</title>
        <authorList>
            <person name="Klenk H.-P."/>
        </authorList>
    </citation>
    <scope>NUCLEOTIDE SEQUENCE [LARGE SCALE GENOMIC DNA]</scope>
    <source>
        <strain evidence="1 2">DSM 13057</strain>
    </source>
</reference>
<evidence type="ECO:0000313" key="2">
    <source>
        <dbReference type="Proteomes" id="UP000776164"/>
    </source>
</evidence>
<sequence>MITFHSGWWPCFQLAVLALFSVGVNTFSVFVNQRPFEGDPATIVLTNKLDIDLVLAPRGTTPAPSAPFAWPAEY</sequence>
<keyword evidence="2" id="KW-1185">Reference proteome</keyword>